<protein>
    <recommendedName>
        <fullName evidence="5">DUF2957 domain-containing protein</fullName>
    </recommendedName>
</protein>
<dbReference type="RefSeq" id="WP_206275101.1">
    <property type="nucleotide sequence ID" value="NZ_CAUDKO010000001.1"/>
</dbReference>
<dbReference type="EMBL" id="CAUDLI010000001">
    <property type="protein sequence ID" value="CAJ0854127.1"/>
    <property type="molecule type" value="Genomic_DNA"/>
</dbReference>
<evidence type="ECO:0000313" key="4">
    <source>
        <dbReference type="Proteomes" id="UP001190491"/>
    </source>
</evidence>
<organism evidence="1 4">
    <name type="scientific">Ralstonia flatus</name>
    <dbReference type="NCBI Taxonomy" id="3058601"/>
    <lineage>
        <taxon>Bacteria</taxon>
        <taxon>Pseudomonadati</taxon>
        <taxon>Pseudomonadota</taxon>
        <taxon>Betaproteobacteria</taxon>
        <taxon>Burkholderiales</taxon>
        <taxon>Burkholderiaceae</taxon>
        <taxon>Ralstonia</taxon>
    </lineage>
</organism>
<dbReference type="AlphaFoldDB" id="A0AAD2F4D8"/>
<name>A0AAD2F4D8_9RALS</name>
<dbReference type="Proteomes" id="UP001190491">
    <property type="component" value="Unassembled WGS sequence"/>
</dbReference>
<gene>
    <name evidence="2" type="ORF">R77564_00162</name>
    <name evidence="1" type="ORF">R77567_00561</name>
</gene>
<comment type="caution">
    <text evidence="1">The sequence shown here is derived from an EMBL/GenBank/DDBJ whole genome shotgun (WGS) entry which is preliminary data.</text>
</comment>
<dbReference type="EMBL" id="CAUDKO010000001">
    <property type="protein sequence ID" value="CAJ0851181.1"/>
    <property type="molecule type" value="Genomic_DNA"/>
</dbReference>
<reference evidence="1 3" key="1">
    <citation type="submission" date="2023-07" db="EMBL/GenBank/DDBJ databases">
        <authorList>
            <person name="Peeters C."/>
        </authorList>
    </citation>
    <scope>NUCLEOTIDE SEQUENCE</scope>
    <source>
        <strain evidence="2 3">LMG 32965</strain>
        <strain evidence="1">R-77567</strain>
    </source>
</reference>
<sequence>MGSRRRLFVVMATSCIVAMPFIGGCGGADDPGSSDVAQCSGSSCPPSGAVTTPSTPTSLCPAALDYTTTYTGGSGSGEYIKVKFDTSKNTYQMQFLESSVPTSAGQVNTTRKGLTINGTFVHPTNLPTPEQNRCAFVLQSGKTADNSYAITVNPQDPPMLFVGQGIVGGGIPGATIQFDGITVLPGIPPIGAVPSRTFDFYPFLGFSETVTDFSQVAGRYNEVGVHVTPTGSGNQTTTPQGWEPDAVNWTQTLNADGTCTADSSDYSCHTTGTPWTLRQNADGSQDNVFVSNPTSANSPYAYVGQVSPLMLLAPSQAKGIMIVGKLNGQVVPVVIRVGYSHSDSANLLASVGDDQIGISILTPTTAIPTNALVGGYIGATSASACGLVTSNGPTTNIGGFNGINGNQPHPELSGTYTNGAFHPWVGSCNDGTAVSTLAANYTSTLFQNGTAAFINPLTSRVTAQFGLDYTQSSPGKLIVTAQNDFNAKGASGNVALFKAGDTGVAVKVGNVYAMLMNNNKYNPFFTVGAFVQ</sequence>
<dbReference type="InterPro" id="IPR021340">
    <property type="entry name" value="DUF2957"/>
</dbReference>
<accession>A0AAD2F4D8</accession>
<evidence type="ECO:0008006" key="5">
    <source>
        <dbReference type="Google" id="ProtNLM"/>
    </source>
</evidence>
<evidence type="ECO:0000313" key="3">
    <source>
        <dbReference type="Proteomes" id="UP001189792"/>
    </source>
</evidence>
<dbReference type="PROSITE" id="PS51257">
    <property type="entry name" value="PROKAR_LIPOPROTEIN"/>
    <property type="match status" value="1"/>
</dbReference>
<dbReference type="Pfam" id="PF11170">
    <property type="entry name" value="DUF2957"/>
    <property type="match status" value="1"/>
</dbReference>
<evidence type="ECO:0000313" key="2">
    <source>
        <dbReference type="EMBL" id="CAJ0854127.1"/>
    </source>
</evidence>
<evidence type="ECO:0000313" key="1">
    <source>
        <dbReference type="EMBL" id="CAJ0851181.1"/>
    </source>
</evidence>
<dbReference type="Proteomes" id="UP001189792">
    <property type="component" value="Unassembled WGS sequence"/>
</dbReference>
<keyword evidence="3" id="KW-1185">Reference proteome</keyword>
<proteinExistence type="predicted"/>